<dbReference type="Proteomes" id="UP001595555">
    <property type="component" value="Unassembled WGS sequence"/>
</dbReference>
<accession>A0ABV7FDH4</accession>
<dbReference type="EMBL" id="JBHRTF010000001">
    <property type="protein sequence ID" value="MFC3114187.1"/>
    <property type="molecule type" value="Genomic_DNA"/>
</dbReference>
<evidence type="ECO:0008006" key="3">
    <source>
        <dbReference type="Google" id="ProtNLM"/>
    </source>
</evidence>
<keyword evidence="2" id="KW-1185">Reference proteome</keyword>
<reference evidence="2" key="1">
    <citation type="journal article" date="2019" name="Int. J. Syst. Evol. Microbiol.">
        <title>The Global Catalogue of Microorganisms (GCM) 10K type strain sequencing project: providing services to taxonomists for standard genome sequencing and annotation.</title>
        <authorList>
            <consortium name="The Broad Institute Genomics Platform"/>
            <consortium name="The Broad Institute Genome Sequencing Center for Infectious Disease"/>
            <person name="Wu L."/>
            <person name="Ma J."/>
        </authorList>
    </citation>
    <scope>NUCLEOTIDE SEQUENCE [LARGE SCALE GENOMIC DNA]</scope>
    <source>
        <strain evidence="2">KCTC 52237</strain>
    </source>
</reference>
<dbReference type="PANTHER" id="PTHR39431:SF1">
    <property type="entry name" value="FRPA_C-RELATED PROTEIN"/>
    <property type="match status" value="1"/>
</dbReference>
<proteinExistence type="predicted"/>
<evidence type="ECO:0000313" key="1">
    <source>
        <dbReference type="EMBL" id="MFC3114187.1"/>
    </source>
</evidence>
<name>A0ABV7FDH4_9GAMM</name>
<comment type="caution">
    <text evidence="1">The sequence shown here is derived from an EMBL/GenBank/DDBJ whole genome shotgun (WGS) entry which is preliminary data.</text>
</comment>
<organism evidence="1 2">
    <name type="scientific">Cellvibrio fontiphilus</name>
    <dbReference type="NCBI Taxonomy" id="1815559"/>
    <lineage>
        <taxon>Bacteria</taxon>
        <taxon>Pseudomonadati</taxon>
        <taxon>Pseudomonadota</taxon>
        <taxon>Gammaproteobacteria</taxon>
        <taxon>Cellvibrionales</taxon>
        <taxon>Cellvibrionaceae</taxon>
        <taxon>Cellvibrio</taxon>
    </lineage>
</organism>
<sequence length="355" mass="38350">MIISNAQIQMASRQEYREELRVNERLEFWRGSDTPAPNTAPAAAPQEVAVRVDLSSAGSVLAMHRERQLLDLSPQLDSRSRLNLMILEAMYKAITGEEMQVSTPADLQAAVGSAGGQTLAVDARPPPQVAARAAGPGLVYQRQERYLEQEKMSFAAVGVVRTADGREIEFSVALSMSREFVQESNLELRLGAAKIDPLVINFDGLGVGLTQTRFAFDLDNDGSAEQIASLRPGSGYLALDRNGDGQINNGSELFGPSSGRGFAELAVYDEDGNQFIDEGDSIYHQLRIWMTNEDGSTQLAALGDKNIGAIFLGHVSSPFQLKAADNQSLGEVANSSVYLTEDGRAGVIQEINLTV</sequence>
<dbReference type="RefSeq" id="WP_378115298.1">
    <property type="nucleotide sequence ID" value="NZ_JBHRTF010000001.1"/>
</dbReference>
<gene>
    <name evidence="1" type="ORF">ACFODX_01370</name>
</gene>
<evidence type="ECO:0000313" key="2">
    <source>
        <dbReference type="Proteomes" id="UP001595555"/>
    </source>
</evidence>
<protein>
    <recommendedName>
        <fullName evidence="3">VCBS repeat-containing protein</fullName>
    </recommendedName>
</protein>
<dbReference type="PANTHER" id="PTHR39431">
    <property type="entry name" value="FRPA/C-RELATED PROTEIN"/>
    <property type="match status" value="1"/>
</dbReference>